<dbReference type="EMBL" id="BLLK01000058">
    <property type="protein sequence ID" value="GFH57523.1"/>
    <property type="molecule type" value="Genomic_DNA"/>
</dbReference>
<reference evidence="1 2" key="1">
    <citation type="journal article" date="2021" name="Sci. Rep.">
        <title>The genome of the diatom Chaetoceros tenuissimus carries an ancient integrated fragment of an extant virus.</title>
        <authorList>
            <person name="Hongo Y."/>
            <person name="Kimura K."/>
            <person name="Takaki Y."/>
            <person name="Yoshida Y."/>
            <person name="Baba S."/>
            <person name="Kobayashi G."/>
            <person name="Nagasaki K."/>
            <person name="Hano T."/>
            <person name="Tomaru Y."/>
        </authorList>
    </citation>
    <scope>NUCLEOTIDE SEQUENCE [LARGE SCALE GENOMIC DNA]</scope>
    <source>
        <strain evidence="1 2">NIES-3715</strain>
    </source>
</reference>
<proteinExistence type="predicted"/>
<gene>
    <name evidence="1" type="ORF">CTEN210_13999</name>
</gene>
<evidence type="ECO:0000313" key="2">
    <source>
        <dbReference type="Proteomes" id="UP001054902"/>
    </source>
</evidence>
<name>A0AAD3D4B3_9STRA</name>
<dbReference type="Proteomes" id="UP001054902">
    <property type="component" value="Unassembled WGS sequence"/>
</dbReference>
<comment type="caution">
    <text evidence="1">The sequence shown here is derived from an EMBL/GenBank/DDBJ whole genome shotgun (WGS) entry which is preliminary data.</text>
</comment>
<sequence>MYAADNFDGDTIFFLDQVNGKIFSYDTVNDVTEKIFDISTSDIPAGLSLDWNYAGAGQTFKVHAMSQGPDEDEVIVVLQSSTLPEGWDEADGKLPAAGAFGMAVCENFEAYVEDIYRLGTVPDCFQNGGGLTSLTNYDVFYKYTFKNGALTDPKPFFVAEISVSPGHLGGGIATMPNGNLLYSPGDCTFFGVDGRYAPQLDDEWCGKIHVLYPNKTGKYKTVAKGVRNPQQMRLYKEKNGKSPKGDKGGKKTKAGKLRVAFMDIGGVTAEEVNSFNLGKLLQTKDGLTNFGWGRNIEDGKAREGVFYVENGIGGILGTQPPCMMNTEIGEEGYVQPWIQFGRTTEDFFYAISSMAIPSTSDDVELLWTEFNTGILMGTAAKAQDPDQQLHTSTSFLILMELLNFLLSTTLSRKSSGMLDTTVEMLVSSITLMEV</sequence>
<organism evidence="1 2">
    <name type="scientific">Chaetoceros tenuissimus</name>
    <dbReference type="NCBI Taxonomy" id="426638"/>
    <lineage>
        <taxon>Eukaryota</taxon>
        <taxon>Sar</taxon>
        <taxon>Stramenopiles</taxon>
        <taxon>Ochrophyta</taxon>
        <taxon>Bacillariophyta</taxon>
        <taxon>Coscinodiscophyceae</taxon>
        <taxon>Chaetocerotophycidae</taxon>
        <taxon>Chaetocerotales</taxon>
        <taxon>Chaetocerotaceae</taxon>
        <taxon>Chaetoceros</taxon>
    </lineage>
</organism>
<dbReference type="AlphaFoldDB" id="A0AAD3D4B3"/>
<dbReference type="Gene3D" id="2.120.10.30">
    <property type="entry name" value="TolB, C-terminal domain"/>
    <property type="match status" value="1"/>
</dbReference>
<evidence type="ECO:0000313" key="1">
    <source>
        <dbReference type="EMBL" id="GFH57523.1"/>
    </source>
</evidence>
<keyword evidence="2" id="KW-1185">Reference proteome</keyword>
<protein>
    <submittedName>
        <fullName evidence="1">Uncharacterized protein</fullName>
    </submittedName>
</protein>
<accession>A0AAD3D4B3</accession>
<dbReference type="InterPro" id="IPR011042">
    <property type="entry name" value="6-blade_b-propeller_TolB-like"/>
</dbReference>